<dbReference type="InterPro" id="IPR042099">
    <property type="entry name" value="ANL_N_sf"/>
</dbReference>
<dbReference type="InterPro" id="IPR000873">
    <property type="entry name" value="AMP-dep_synth/lig_dom"/>
</dbReference>
<dbReference type="PANTHER" id="PTHR43201">
    <property type="entry name" value="ACYL-COA SYNTHETASE"/>
    <property type="match status" value="1"/>
</dbReference>
<dbReference type="Pfam" id="PF23562">
    <property type="entry name" value="AMP-binding_C_3"/>
    <property type="match status" value="1"/>
</dbReference>
<evidence type="ECO:0000313" key="4">
    <source>
        <dbReference type="Proteomes" id="UP000605986"/>
    </source>
</evidence>
<evidence type="ECO:0000259" key="2">
    <source>
        <dbReference type="Pfam" id="PF00501"/>
    </source>
</evidence>
<dbReference type="GO" id="GO:0031956">
    <property type="term" value="F:medium-chain fatty acid-CoA ligase activity"/>
    <property type="evidence" value="ECO:0007669"/>
    <property type="project" value="TreeGrafter"/>
</dbReference>
<evidence type="ECO:0000313" key="3">
    <source>
        <dbReference type="EMBL" id="KAF4435948.1"/>
    </source>
</evidence>
<name>A0A8H4NK19_9HYPO</name>
<dbReference type="GO" id="GO:0006631">
    <property type="term" value="P:fatty acid metabolic process"/>
    <property type="evidence" value="ECO:0007669"/>
    <property type="project" value="TreeGrafter"/>
</dbReference>
<gene>
    <name evidence="3" type="ORF">F53441_13376</name>
</gene>
<keyword evidence="4" id="KW-1185">Reference proteome</keyword>
<comment type="caution">
    <text evidence="3">The sequence shown here is derived from an EMBL/GenBank/DDBJ whole genome shotgun (WGS) entry which is preliminary data.</text>
</comment>
<evidence type="ECO:0000256" key="1">
    <source>
        <dbReference type="ARBA" id="ARBA00006432"/>
    </source>
</evidence>
<dbReference type="EMBL" id="JAADJG010000828">
    <property type="protein sequence ID" value="KAF4435948.1"/>
    <property type="molecule type" value="Genomic_DNA"/>
</dbReference>
<accession>A0A8H4NK19</accession>
<proteinExistence type="inferred from homology"/>
<dbReference type="SUPFAM" id="SSF56801">
    <property type="entry name" value="Acetyl-CoA synthetase-like"/>
    <property type="match status" value="1"/>
</dbReference>
<dbReference type="PANTHER" id="PTHR43201:SF8">
    <property type="entry name" value="ACYL-COA SYNTHETASE FAMILY MEMBER 3"/>
    <property type="match status" value="1"/>
</dbReference>
<dbReference type="Proteomes" id="UP000605986">
    <property type="component" value="Unassembled WGS sequence"/>
</dbReference>
<protein>
    <recommendedName>
        <fullName evidence="2">AMP-dependent synthetase/ligase domain-containing protein</fullName>
    </recommendedName>
</protein>
<dbReference type="Pfam" id="PF00501">
    <property type="entry name" value="AMP-binding"/>
    <property type="match status" value="1"/>
</dbReference>
<dbReference type="Gene3D" id="3.40.50.12780">
    <property type="entry name" value="N-terminal domain of ligase-like"/>
    <property type="match status" value="1"/>
</dbReference>
<reference evidence="3" key="1">
    <citation type="submission" date="2020-01" db="EMBL/GenBank/DDBJ databases">
        <title>Identification and distribution of gene clusters putatively required for synthesis of sphingolipid metabolism inhibitors in phylogenetically diverse species of the filamentous fungus Fusarium.</title>
        <authorList>
            <person name="Kim H.-S."/>
            <person name="Busman M."/>
            <person name="Brown D.W."/>
            <person name="Divon H."/>
            <person name="Uhlig S."/>
            <person name="Proctor R.H."/>
        </authorList>
    </citation>
    <scope>NUCLEOTIDE SEQUENCE</scope>
    <source>
        <strain evidence="3">NRRL 53441</strain>
    </source>
</reference>
<comment type="similarity">
    <text evidence="1">Belongs to the ATP-dependent AMP-binding enzyme family.</text>
</comment>
<organism evidence="3 4">
    <name type="scientific">Fusarium austroafricanum</name>
    <dbReference type="NCBI Taxonomy" id="2364996"/>
    <lineage>
        <taxon>Eukaryota</taxon>
        <taxon>Fungi</taxon>
        <taxon>Dikarya</taxon>
        <taxon>Ascomycota</taxon>
        <taxon>Pezizomycotina</taxon>
        <taxon>Sordariomycetes</taxon>
        <taxon>Hypocreomycetidae</taxon>
        <taxon>Hypocreales</taxon>
        <taxon>Nectriaceae</taxon>
        <taxon>Fusarium</taxon>
        <taxon>Fusarium concolor species complex</taxon>
    </lineage>
</organism>
<dbReference type="AlphaFoldDB" id="A0A8H4NK19"/>
<dbReference type="OrthoDB" id="429813at2759"/>
<feature type="domain" description="AMP-dependent synthetase/ligase" evidence="2">
    <location>
        <begin position="13"/>
        <end position="323"/>
    </location>
</feature>
<sequence length="523" mass="58503">MRTYYTFFTIIEAIAKSWGEAPAIRFLESDSTSTYKTISYAEYWNDIENAAKSWVSVLSEAGIAKGAVVGVWMKGWSYDDLLHFLGLQRAGFIPQMFSLRMTDMSIVNELLVKSKAACLIYDSSCESLVKDCLLPIFHIENVLDGPSPQDIRLDKVTGALRGDKVMIILHTSGSTSGMPKLVPTTVKWLDCLFRRHKLVYMDNPHGVYAFMGSFTHLGNTINLVEALANGGCLIAPRSIPYPASELQNMIAEGGLTALSTFPVLLSSFLKEARTNETLLKQLQSLHHIFHAGADLEPSDEVWAREQGIRLINGYGSTEIGWFMRSDEVSPYLVPFPENPCEFVPLGEGSDQLLELVIPPEADNCPDSSLLKEDGKFHTGDLFQRVGTDQYLYKGRVDDRIKMQLALVCDAGSLEAEAMQVCEADLISAVSIIGTGRPSPSMVVEPKNYDTLQISEKKMSDFKKEIVRRIEPFHKRKYLHERITEPRFIFVVPQGTLPRTPKGNIQRKAVEMMFFDEMEKASSA</sequence>